<dbReference type="AlphaFoldDB" id="A0A7T8JX26"/>
<sequence>MTSKEIFKLSFLASLLERSLRLNCSFTLHPWITLLKCVQVLQTGPSRSPGTKNVSESSSEKE</sequence>
<feature type="region of interest" description="Disordered" evidence="1">
    <location>
        <begin position="43"/>
        <end position="62"/>
    </location>
</feature>
<evidence type="ECO:0000313" key="3">
    <source>
        <dbReference type="Proteomes" id="UP000595437"/>
    </source>
</evidence>
<proteinExistence type="predicted"/>
<name>A0A7T8JX26_CALRO</name>
<gene>
    <name evidence="2" type="ORF">FKW44_018801</name>
</gene>
<evidence type="ECO:0000313" key="2">
    <source>
        <dbReference type="EMBL" id="QQP38273.1"/>
    </source>
</evidence>
<dbReference type="Proteomes" id="UP000595437">
    <property type="component" value="Chromosome 13"/>
</dbReference>
<protein>
    <submittedName>
        <fullName evidence="2">Uncharacterized protein</fullName>
    </submittedName>
</protein>
<dbReference type="EMBL" id="CP045902">
    <property type="protein sequence ID" value="QQP38273.1"/>
    <property type="molecule type" value="Genomic_DNA"/>
</dbReference>
<evidence type="ECO:0000256" key="1">
    <source>
        <dbReference type="SAM" id="MobiDB-lite"/>
    </source>
</evidence>
<reference evidence="3" key="1">
    <citation type="submission" date="2021-01" db="EMBL/GenBank/DDBJ databases">
        <title>Caligus Genome Assembly.</title>
        <authorList>
            <person name="Gallardo-Escarate C."/>
        </authorList>
    </citation>
    <scope>NUCLEOTIDE SEQUENCE [LARGE SCALE GENOMIC DNA]</scope>
</reference>
<keyword evidence="3" id="KW-1185">Reference proteome</keyword>
<organism evidence="2 3">
    <name type="scientific">Caligus rogercresseyi</name>
    <name type="common">Sea louse</name>
    <dbReference type="NCBI Taxonomy" id="217165"/>
    <lineage>
        <taxon>Eukaryota</taxon>
        <taxon>Metazoa</taxon>
        <taxon>Ecdysozoa</taxon>
        <taxon>Arthropoda</taxon>
        <taxon>Crustacea</taxon>
        <taxon>Multicrustacea</taxon>
        <taxon>Hexanauplia</taxon>
        <taxon>Copepoda</taxon>
        <taxon>Siphonostomatoida</taxon>
        <taxon>Caligidae</taxon>
        <taxon>Caligus</taxon>
    </lineage>
</organism>
<accession>A0A7T8JX26</accession>